<dbReference type="InterPro" id="IPR058163">
    <property type="entry name" value="LysR-type_TF_proteobact-type"/>
</dbReference>
<keyword evidence="2" id="KW-0805">Transcription regulation</keyword>
<sequence length="304" mass="32671">MLPDLNQMVIFAAVLDTGSFTAAAKALGIPKSTVSKRVAELEDRLGTRLLNRTTRRVKPTAAGAAYYAQCRKIVGDAQAADRIAAEGSGALRGLVRVTAPRLLEAIVEPVMTRFLAENVHVSLDLLITNRRVDLVEEGVDLAIRPGVLPDSSMIARRLGDVAHCVSAAPDYLARHPPVTKPLDLREHDCISFSSKGGQRTWTFERDGEKIAVPVRGRYSVSSAALVRRAAVAGLGVASVPEFIVADDLLAGRLVRILPGWSLGRGAVQLVYPGGRHASPSVRALIDRLVSAFADDPPWSRRAHV</sequence>
<evidence type="ECO:0000256" key="2">
    <source>
        <dbReference type="ARBA" id="ARBA00023015"/>
    </source>
</evidence>
<dbReference type="PRINTS" id="PR00039">
    <property type="entry name" value="HTHLYSR"/>
</dbReference>
<keyword evidence="7" id="KW-1185">Reference proteome</keyword>
<evidence type="ECO:0000313" key="6">
    <source>
        <dbReference type="EMBL" id="WXB18206.1"/>
    </source>
</evidence>
<gene>
    <name evidence="6" type="ORF">LZC94_13200</name>
</gene>
<dbReference type="Pfam" id="PF00126">
    <property type="entry name" value="HTH_1"/>
    <property type="match status" value="1"/>
</dbReference>
<dbReference type="SUPFAM" id="SSF53850">
    <property type="entry name" value="Periplasmic binding protein-like II"/>
    <property type="match status" value="1"/>
</dbReference>
<dbReference type="SUPFAM" id="SSF46785">
    <property type="entry name" value="Winged helix' DNA-binding domain"/>
    <property type="match status" value="1"/>
</dbReference>
<evidence type="ECO:0000259" key="5">
    <source>
        <dbReference type="PROSITE" id="PS50931"/>
    </source>
</evidence>
<proteinExistence type="inferred from homology"/>
<dbReference type="PANTHER" id="PTHR30537:SF5">
    <property type="entry name" value="HTH-TYPE TRANSCRIPTIONAL ACTIVATOR TTDR-RELATED"/>
    <property type="match status" value="1"/>
</dbReference>
<accession>A0ABZ2M6T2</accession>
<evidence type="ECO:0000256" key="3">
    <source>
        <dbReference type="ARBA" id="ARBA00023125"/>
    </source>
</evidence>
<evidence type="ECO:0000256" key="4">
    <source>
        <dbReference type="ARBA" id="ARBA00023163"/>
    </source>
</evidence>
<dbReference type="RefSeq" id="WP_394827848.1">
    <property type="nucleotide sequence ID" value="NZ_CP089984.1"/>
</dbReference>
<dbReference type="InterPro" id="IPR005119">
    <property type="entry name" value="LysR_subst-bd"/>
</dbReference>
<dbReference type="Proteomes" id="UP001370348">
    <property type="component" value="Chromosome"/>
</dbReference>
<reference evidence="6 7" key="1">
    <citation type="submission" date="2021-12" db="EMBL/GenBank/DDBJ databases">
        <title>Discovery of the Pendulisporaceae a myxobacterial family with distinct sporulation behavior and unique specialized metabolism.</title>
        <authorList>
            <person name="Garcia R."/>
            <person name="Popoff A."/>
            <person name="Bader C.D."/>
            <person name="Loehr J."/>
            <person name="Walesch S."/>
            <person name="Walt C."/>
            <person name="Boldt J."/>
            <person name="Bunk B."/>
            <person name="Haeckl F.J.F.P.J."/>
            <person name="Gunesch A.P."/>
            <person name="Birkelbach J."/>
            <person name="Nuebel U."/>
            <person name="Pietschmann T."/>
            <person name="Bach T."/>
            <person name="Mueller R."/>
        </authorList>
    </citation>
    <scope>NUCLEOTIDE SEQUENCE [LARGE SCALE GENOMIC DNA]</scope>
    <source>
        <strain evidence="6 7">MSr11954</strain>
    </source>
</reference>
<dbReference type="PANTHER" id="PTHR30537">
    <property type="entry name" value="HTH-TYPE TRANSCRIPTIONAL REGULATOR"/>
    <property type="match status" value="1"/>
</dbReference>
<dbReference type="Gene3D" id="1.10.10.10">
    <property type="entry name" value="Winged helix-like DNA-binding domain superfamily/Winged helix DNA-binding domain"/>
    <property type="match status" value="1"/>
</dbReference>
<organism evidence="6 7">
    <name type="scientific">Pendulispora albinea</name>
    <dbReference type="NCBI Taxonomy" id="2741071"/>
    <lineage>
        <taxon>Bacteria</taxon>
        <taxon>Pseudomonadati</taxon>
        <taxon>Myxococcota</taxon>
        <taxon>Myxococcia</taxon>
        <taxon>Myxococcales</taxon>
        <taxon>Sorangiineae</taxon>
        <taxon>Pendulisporaceae</taxon>
        <taxon>Pendulispora</taxon>
    </lineage>
</organism>
<feature type="domain" description="HTH lysR-type" evidence="5">
    <location>
        <begin position="3"/>
        <end position="60"/>
    </location>
</feature>
<keyword evidence="3" id="KW-0238">DNA-binding</keyword>
<dbReference type="EMBL" id="CP089984">
    <property type="protein sequence ID" value="WXB18206.1"/>
    <property type="molecule type" value="Genomic_DNA"/>
</dbReference>
<dbReference type="CDD" id="cd08422">
    <property type="entry name" value="PBP2_CrgA_like"/>
    <property type="match status" value="1"/>
</dbReference>
<dbReference type="Pfam" id="PF03466">
    <property type="entry name" value="LysR_substrate"/>
    <property type="match status" value="1"/>
</dbReference>
<evidence type="ECO:0000256" key="1">
    <source>
        <dbReference type="ARBA" id="ARBA00009437"/>
    </source>
</evidence>
<evidence type="ECO:0000313" key="7">
    <source>
        <dbReference type="Proteomes" id="UP001370348"/>
    </source>
</evidence>
<dbReference type="PROSITE" id="PS50931">
    <property type="entry name" value="HTH_LYSR"/>
    <property type="match status" value="1"/>
</dbReference>
<dbReference type="InterPro" id="IPR036388">
    <property type="entry name" value="WH-like_DNA-bd_sf"/>
</dbReference>
<name>A0ABZ2M6T2_9BACT</name>
<protein>
    <submittedName>
        <fullName evidence="6">LysR family transcriptional regulator</fullName>
    </submittedName>
</protein>
<dbReference type="InterPro" id="IPR036390">
    <property type="entry name" value="WH_DNA-bd_sf"/>
</dbReference>
<keyword evidence="4" id="KW-0804">Transcription</keyword>
<dbReference type="Gene3D" id="3.40.190.290">
    <property type="match status" value="1"/>
</dbReference>
<comment type="similarity">
    <text evidence="1">Belongs to the LysR transcriptional regulatory family.</text>
</comment>
<dbReference type="InterPro" id="IPR000847">
    <property type="entry name" value="LysR_HTH_N"/>
</dbReference>